<protein>
    <submittedName>
        <fullName evidence="4">NUDIX hydrolase</fullName>
    </submittedName>
</protein>
<dbReference type="PANTHER" id="PTHR11839:SF18">
    <property type="entry name" value="NUDIX HYDROLASE DOMAIN-CONTAINING PROTEIN"/>
    <property type="match status" value="1"/>
</dbReference>
<evidence type="ECO:0000313" key="5">
    <source>
        <dbReference type="Proteomes" id="UP001501771"/>
    </source>
</evidence>
<dbReference type="InterPro" id="IPR000086">
    <property type="entry name" value="NUDIX_hydrolase_dom"/>
</dbReference>
<reference evidence="4 5" key="1">
    <citation type="journal article" date="2019" name="Int. J. Syst. Evol. Microbiol.">
        <title>The Global Catalogue of Microorganisms (GCM) 10K type strain sequencing project: providing services to taxonomists for standard genome sequencing and annotation.</title>
        <authorList>
            <consortium name="The Broad Institute Genomics Platform"/>
            <consortium name="The Broad Institute Genome Sequencing Center for Infectious Disease"/>
            <person name="Wu L."/>
            <person name="Ma J."/>
        </authorList>
    </citation>
    <scope>NUCLEOTIDE SEQUENCE [LARGE SCALE GENOMIC DNA]</scope>
    <source>
        <strain evidence="4 5">JCM 16022</strain>
    </source>
</reference>
<dbReference type="RefSeq" id="WP_344154049.1">
    <property type="nucleotide sequence ID" value="NZ_BAAAQR010000010.1"/>
</dbReference>
<feature type="domain" description="Nudix hydrolase" evidence="3">
    <location>
        <begin position="51"/>
        <end position="185"/>
    </location>
</feature>
<dbReference type="PANTHER" id="PTHR11839">
    <property type="entry name" value="UDP/ADP-SUGAR PYROPHOSPHATASE"/>
    <property type="match status" value="1"/>
</dbReference>
<proteinExistence type="predicted"/>
<sequence>MPTTPLTDEPEAWPVASSTDLHRDDWVVALRSDRIQRPGHLEEEPFRRLVLEHPGAVVILAVDDRERVLCMRQYRHAVERRLVELPAGLCDVDGEDPLEVARRELLEEAELEAGEWTHLTSTYSSPGLSNELMHFYLARDLRPADRGDFVPEHEEADMETFWVPYADLVTAVLDGRIGDAPVVVAVLLAQARGLAGSTTSGG</sequence>
<dbReference type="Proteomes" id="UP001501771">
    <property type="component" value="Unassembled WGS sequence"/>
</dbReference>
<keyword evidence="2 4" id="KW-0378">Hydrolase</keyword>
<evidence type="ECO:0000256" key="1">
    <source>
        <dbReference type="ARBA" id="ARBA00001946"/>
    </source>
</evidence>
<gene>
    <name evidence="4" type="ORF">GCM10009844_30830</name>
</gene>
<dbReference type="SUPFAM" id="SSF55811">
    <property type="entry name" value="Nudix"/>
    <property type="match status" value="1"/>
</dbReference>
<dbReference type="InterPro" id="IPR015797">
    <property type="entry name" value="NUDIX_hydrolase-like_dom_sf"/>
</dbReference>
<evidence type="ECO:0000256" key="2">
    <source>
        <dbReference type="ARBA" id="ARBA00022801"/>
    </source>
</evidence>
<accession>A0ABN2ZYU4</accession>
<evidence type="ECO:0000313" key="4">
    <source>
        <dbReference type="EMBL" id="GAA2150179.1"/>
    </source>
</evidence>
<evidence type="ECO:0000259" key="3">
    <source>
        <dbReference type="PROSITE" id="PS51462"/>
    </source>
</evidence>
<dbReference type="PROSITE" id="PS51462">
    <property type="entry name" value="NUDIX"/>
    <property type="match status" value="1"/>
</dbReference>
<comment type="caution">
    <text evidence="4">The sequence shown here is derived from an EMBL/GenBank/DDBJ whole genome shotgun (WGS) entry which is preliminary data.</text>
</comment>
<dbReference type="EMBL" id="BAAAQR010000010">
    <property type="protein sequence ID" value="GAA2150179.1"/>
    <property type="molecule type" value="Genomic_DNA"/>
</dbReference>
<dbReference type="Gene3D" id="3.90.79.10">
    <property type="entry name" value="Nucleoside Triphosphate Pyrophosphohydrolase"/>
    <property type="match status" value="1"/>
</dbReference>
<organism evidence="4 5">
    <name type="scientific">Nocardioides koreensis</name>
    <dbReference type="NCBI Taxonomy" id="433651"/>
    <lineage>
        <taxon>Bacteria</taxon>
        <taxon>Bacillati</taxon>
        <taxon>Actinomycetota</taxon>
        <taxon>Actinomycetes</taxon>
        <taxon>Propionibacteriales</taxon>
        <taxon>Nocardioidaceae</taxon>
        <taxon>Nocardioides</taxon>
    </lineage>
</organism>
<keyword evidence="5" id="KW-1185">Reference proteome</keyword>
<dbReference type="Pfam" id="PF00293">
    <property type="entry name" value="NUDIX"/>
    <property type="match status" value="1"/>
</dbReference>
<dbReference type="GO" id="GO:0016787">
    <property type="term" value="F:hydrolase activity"/>
    <property type="evidence" value="ECO:0007669"/>
    <property type="project" value="UniProtKB-KW"/>
</dbReference>
<comment type="cofactor">
    <cofactor evidence="1">
        <name>Mg(2+)</name>
        <dbReference type="ChEBI" id="CHEBI:18420"/>
    </cofactor>
</comment>
<name>A0ABN2ZYU4_9ACTN</name>